<sequence length="333" mass="38481">MIRPATVADMWALRRKPSRRIYFYNDALLASTYHPYIQTLRGLLDPIGARSDHLTLVLRDHGLRGFLQAHRRSTETEVDLQFLTAYGHRHQLRMGDGDVFFQLLEALIQRVANHQVQRVFAAVGHRSTDVIEVLRQLGFQPYTQQSIWMLAEPVVEVGSSMVALRRQTRQDAWALHQLYLSLTPRVVQQAELRESSSWEYSPRRRWIQLRERRWVLGDDKELTVHLQLCTGPRGHVLRPMIAPHLGADAAAMVRYMLTQIHEQRPVFAIIRAYESHLRGTLEELGFVERGEQTLFVKQLALMQRQSLFAPTLRPIEQGEGAMAMAVDQRTDAH</sequence>
<evidence type="ECO:0008006" key="2">
    <source>
        <dbReference type="Google" id="ProtNLM"/>
    </source>
</evidence>
<proteinExistence type="predicted"/>
<protein>
    <recommendedName>
        <fullName evidence="2">N-acetyltransferase domain-containing protein</fullName>
    </recommendedName>
</protein>
<dbReference type="InterPro" id="IPR016181">
    <property type="entry name" value="Acyl_CoA_acyltransferase"/>
</dbReference>
<dbReference type="SUPFAM" id="SSF55729">
    <property type="entry name" value="Acyl-CoA N-acyltransferases (Nat)"/>
    <property type="match status" value="2"/>
</dbReference>
<reference evidence="1" key="1">
    <citation type="submission" date="2020-02" db="EMBL/GenBank/DDBJ databases">
        <authorList>
            <person name="Meier V. D."/>
        </authorList>
    </citation>
    <scope>NUCLEOTIDE SEQUENCE</scope>
    <source>
        <strain evidence="1">AVDCRST_MAG93</strain>
    </source>
</reference>
<dbReference type="EMBL" id="CADCTR010002763">
    <property type="protein sequence ID" value="CAA9368617.1"/>
    <property type="molecule type" value="Genomic_DNA"/>
</dbReference>
<evidence type="ECO:0000313" key="1">
    <source>
        <dbReference type="EMBL" id="CAA9368617.1"/>
    </source>
</evidence>
<organism evidence="1">
    <name type="scientific">uncultured Chloroflexia bacterium</name>
    <dbReference type="NCBI Taxonomy" id="1672391"/>
    <lineage>
        <taxon>Bacteria</taxon>
        <taxon>Bacillati</taxon>
        <taxon>Chloroflexota</taxon>
        <taxon>Chloroflexia</taxon>
        <taxon>environmental samples</taxon>
    </lineage>
</organism>
<dbReference type="Gene3D" id="3.40.630.30">
    <property type="match status" value="1"/>
</dbReference>
<accession>A0A6J4MTW1</accession>
<gene>
    <name evidence="1" type="ORF">AVDCRST_MAG93-8196</name>
</gene>
<dbReference type="AlphaFoldDB" id="A0A6J4MTW1"/>
<name>A0A6J4MTW1_9CHLR</name>